<keyword evidence="2" id="KW-1185">Reference proteome</keyword>
<dbReference type="AlphaFoldDB" id="A0AAD7RMJ5"/>
<evidence type="ECO:0000313" key="2">
    <source>
        <dbReference type="Proteomes" id="UP001221898"/>
    </source>
</evidence>
<evidence type="ECO:0000313" key="1">
    <source>
        <dbReference type="EMBL" id="KAJ8387068.1"/>
    </source>
</evidence>
<comment type="caution">
    <text evidence="1">The sequence shown here is derived from an EMBL/GenBank/DDBJ whole genome shotgun (WGS) entry which is preliminary data.</text>
</comment>
<proteinExistence type="predicted"/>
<dbReference type="Proteomes" id="UP001221898">
    <property type="component" value="Unassembled WGS sequence"/>
</dbReference>
<organism evidence="1 2">
    <name type="scientific">Aldrovandia affinis</name>
    <dbReference type="NCBI Taxonomy" id="143900"/>
    <lineage>
        <taxon>Eukaryota</taxon>
        <taxon>Metazoa</taxon>
        <taxon>Chordata</taxon>
        <taxon>Craniata</taxon>
        <taxon>Vertebrata</taxon>
        <taxon>Euteleostomi</taxon>
        <taxon>Actinopterygii</taxon>
        <taxon>Neopterygii</taxon>
        <taxon>Teleostei</taxon>
        <taxon>Notacanthiformes</taxon>
        <taxon>Halosauridae</taxon>
        <taxon>Aldrovandia</taxon>
    </lineage>
</organism>
<reference evidence="1" key="1">
    <citation type="journal article" date="2023" name="Science">
        <title>Genome structures resolve the early diversification of teleost fishes.</title>
        <authorList>
            <person name="Parey E."/>
            <person name="Louis A."/>
            <person name="Montfort J."/>
            <person name="Bouchez O."/>
            <person name="Roques C."/>
            <person name="Iampietro C."/>
            <person name="Lluch J."/>
            <person name="Castinel A."/>
            <person name="Donnadieu C."/>
            <person name="Desvignes T."/>
            <person name="Floi Bucao C."/>
            <person name="Jouanno E."/>
            <person name="Wen M."/>
            <person name="Mejri S."/>
            <person name="Dirks R."/>
            <person name="Jansen H."/>
            <person name="Henkel C."/>
            <person name="Chen W.J."/>
            <person name="Zahm M."/>
            <person name="Cabau C."/>
            <person name="Klopp C."/>
            <person name="Thompson A.W."/>
            <person name="Robinson-Rechavi M."/>
            <person name="Braasch I."/>
            <person name="Lecointre G."/>
            <person name="Bobe J."/>
            <person name="Postlethwait J.H."/>
            <person name="Berthelot C."/>
            <person name="Roest Crollius H."/>
            <person name="Guiguen Y."/>
        </authorList>
    </citation>
    <scope>NUCLEOTIDE SEQUENCE</scope>
    <source>
        <strain evidence="1">NC1722</strain>
    </source>
</reference>
<dbReference type="EMBL" id="JAINUG010000218">
    <property type="protein sequence ID" value="KAJ8387068.1"/>
    <property type="molecule type" value="Genomic_DNA"/>
</dbReference>
<name>A0AAD7RMJ5_9TELE</name>
<gene>
    <name evidence="1" type="ORF">AAFF_G00161220</name>
</gene>
<accession>A0AAD7RMJ5</accession>
<protein>
    <submittedName>
        <fullName evidence="1">Uncharacterized protein</fullName>
    </submittedName>
</protein>
<sequence length="81" mass="9607">MERDTDMETLKTLTESTKEDMLKTKKLPNWAEMNLMVHSNHSRIFSLKSEIYSSIHPLWHFSHFIFLLHGIKMDIIGISFQ</sequence>